<comment type="subunit">
    <text evidence="4">Monomer.</text>
</comment>
<dbReference type="InterPro" id="IPR001126">
    <property type="entry name" value="UmuC"/>
</dbReference>
<keyword evidence="4" id="KW-0238">DNA-binding</keyword>
<comment type="caution">
    <text evidence="6">The sequence shown here is derived from an EMBL/GenBank/DDBJ whole genome shotgun (WGS) entry which is preliminary data.</text>
</comment>
<dbReference type="SUPFAM" id="SSF100879">
    <property type="entry name" value="Lesion bypass DNA polymerase (Y-family), little finger domain"/>
    <property type="match status" value="1"/>
</dbReference>
<dbReference type="Proteomes" id="UP001597368">
    <property type="component" value="Unassembled WGS sequence"/>
</dbReference>
<dbReference type="InterPro" id="IPR050116">
    <property type="entry name" value="DNA_polymerase-Y"/>
</dbReference>
<dbReference type="InterPro" id="IPR043128">
    <property type="entry name" value="Rev_trsase/Diguanyl_cyclase"/>
</dbReference>
<keyword evidence="4" id="KW-0239">DNA-directed DNA polymerase</keyword>
<dbReference type="CDD" id="cd03586">
    <property type="entry name" value="PolY_Pol_IV_kappa"/>
    <property type="match status" value="1"/>
</dbReference>
<feature type="active site" evidence="4">
    <location>
        <position position="108"/>
    </location>
</feature>
<feature type="binding site" evidence="4">
    <location>
        <position position="9"/>
    </location>
    <ligand>
        <name>Mg(2+)</name>
        <dbReference type="ChEBI" id="CHEBI:18420"/>
    </ligand>
</feature>
<dbReference type="RefSeq" id="WP_379568788.1">
    <property type="nucleotide sequence ID" value="NZ_JBHUFV010000003.1"/>
</dbReference>
<keyword evidence="4" id="KW-0227">DNA damage</keyword>
<keyword evidence="4" id="KW-0235">DNA replication</keyword>
<evidence type="ECO:0000313" key="7">
    <source>
        <dbReference type="Proteomes" id="UP001597368"/>
    </source>
</evidence>
<dbReference type="EMBL" id="JBHUFV010000003">
    <property type="protein sequence ID" value="MFD1930423.1"/>
    <property type="molecule type" value="Genomic_DNA"/>
</dbReference>
<comment type="cofactor">
    <cofactor evidence="4">
        <name>Mg(2+)</name>
        <dbReference type="ChEBI" id="CHEBI:18420"/>
    </cofactor>
    <text evidence="4">Binds 2 magnesium ions per subunit.</text>
</comment>
<protein>
    <recommendedName>
        <fullName evidence="4">DNA polymerase IV</fullName>
        <shortName evidence="4">Pol IV</shortName>
        <ecNumber evidence="4">2.7.7.7</ecNumber>
    </recommendedName>
</protein>
<comment type="catalytic activity">
    <reaction evidence="3 4">
        <text>DNA(n) + a 2'-deoxyribonucleoside 5'-triphosphate = DNA(n+1) + diphosphate</text>
        <dbReference type="Rhea" id="RHEA:22508"/>
        <dbReference type="Rhea" id="RHEA-COMP:17339"/>
        <dbReference type="Rhea" id="RHEA-COMP:17340"/>
        <dbReference type="ChEBI" id="CHEBI:33019"/>
        <dbReference type="ChEBI" id="CHEBI:61560"/>
        <dbReference type="ChEBI" id="CHEBI:173112"/>
        <dbReference type="EC" id="2.7.7.7"/>
    </reaction>
</comment>
<keyword evidence="4" id="KW-0479">Metal-binding</keyword>
<dbReference type="Pfam" id="PF00817">
    <property type="entry name" value="IMS"/>
    <property type="match status" value="1"/>
</dbReference>
<dbReference type="HAMAP" id="MF_01113">
    <property type="entry name" value="DNApol_IV"/>
    <property type="match status" value="1"/>
</dbReference>
<dbReference type="SUPFAM" id="SSF56672">
    <property type="entry name" value="DNA/RNA polymerases"/>
    <property type="match status" value="1"/>
</dbReference>
<evidence type="ECO:0000259" key="5">
    <source>
        <dbReference type="PROSITE" id="PS50173"/>
    </source>
</evidence>
<feature type="site" description="Substrate discrimination" evidence="4">
    <location>
        <position position="14"/>
    </location>
</feature>
<keyword evidence="4" id="KW-0460">Magnesium</keyword>
<evidence type="ECO:0000256" key="3">
    <source>
        <dbReference type="ARBA" id="ARBA00049244"/>
    </source>
</evidence>
<dbReference type="GO" id="GO:0003887">
    <property type="term" value="F:DNA-directed DNA polymerase activity"/>
    <property type="evidence" value="ECO:0007669"/>
    <property type="project" value="UniProtKB-EC"/>
</dbReference>
<dbReference type="PROSITE" id="PS50173">
    <property type="entry name" value="UMUC"/>
    <property type="match status" value="1"/>
</dbReference>
<dbReference type="InterPro" id="IPR036775">
    <property type="entry name" value="DNA_pol_Y-fam_lit_finger_sf"/>
</dbReference>
<dbReference type="Pfam" id="PF11799">
    <property type="entry name" value="IMS_C"/>
    <property type="match status" value="1"/>
</dbReference>
<dbReference type="Gene3D" id="3.30.1490.100">
    <property type="entry name" value="DNA polymerase, Y-family, little finger domain"/>
    <property type="match status" value="1"/>
</dbReference>
<dbReference type="InterPro" id="IPR043502">
    <property type="entry name" value="DNA/RNA_pol_sf"/>
</dbReference>
<comment type="function">
    <text evidence="2 4">Poorly processive, error-prone DNA polymerase involved in untargeted mutagenesis. Copies undamaged DNA at stalled replication forks, which arise in vivo from mismatched or misaligned primer ends. These misaligned primers can be extended by PolIV. Exhibits no 3'-5' exonuclease (proofreading) activity. May be involved in translesional synthesis, in conjunction with the beta clamp from PolIII.</text>
</comment>
<evidence type="ECO:0000256" key="4">
    <source>
        <dbReference type="HAMAP-Rule" id="MF_01113"/>
    </source>
</evidence>
<dbReference type="Gene3D" id="1.10.150.20">
    <property type="entry name" value="5' to 3' exonuclease, C-terminal subdomain"/>
    <property type="match status" value="1"/>
</dbReference>
<keyword evidence="4" id="KW-0963">Cytoplasm</keyword>
<organism evidence="6 7">
    <name type="scientific">Nonomuraea mangrovi</name>
    <dbReference type="NCBI Taxonomy" id="2316207"/>
    <lineage>
        <taxon>Bacteria</taxon>
        <taxon>Bacillati</taxon>
        <taxon>Actinomycetota</taxon>
        <taxon>Actinomycetes</taxon>
        <taxon>Streptosporangiales</taxon>
        <taxon>Streptosporangiaceae</taxon>
        <taxon>Nonomuraea</taxon>
    </lineage>
</organism>
<keyword evidence="4 6" id="KW-0548">Nucleotidyltransferase</keyword>
<accession>A0ABW4SLJ9</accession>
<dbReference type="Gene3D" id="3.30.70.270">
    <property type="match status" value="1"/>
</dbReference>
<keyword evidence="7" id="KW-1185">Reference proteome</keyword>
<dbReference type="PANTHER" id="PTHR11076">
    <property type="entry name" value="DNA REPAIR POLYMERASE UMUC / TRANSFERASE FAMILY MEMBER"/>
    <property type="match status" value="1"/>
</dbReference>
<evidence type="ECO:0000313" key="6">
    <source>
        <dbReference type="EMBL" id="MFD1930423.1"/>
    </source>
</evidence>
<dbReference type="PANTHER" id="PTHR11076:SF33">
    <property type="entry name" value="DNA POLYMERASE KAPPA"/>
    <property type="match status" value="1"/>
</dbReference>
<name>A0ABW4SLJ9_9ACTN</name>
<dbReference type="InterPro" id="IPR022880">
    <property type="entry name" value="DNApol_IV"/>
</dbReference>
<feature type="domain" description="UmuC" evidence="5">
    <location>
        <begin position="5"/>
        <end position="184"/>
    </location>
</feature>
<sequence>MRDWVLHVDLDAFMAAVEILRNPELRGRPVIVGGNGDPTTPRTVVATASYEARQYGVHSGTPMRTAHKRLPDAVYLPTDLPAYEAAGAAVMDVLRSFPVIVEVWGLDEAFLGATTDDPEALARDIQHAVTAATGLTCSIGIGDNKHQAKLAAQFNKPAGVSRLTTETWQATMGERPTTALWGVGPRTGKKLADLGLHTVTQLAAADPAELAGRFGPTNGPWLRYLALGKGETTVTTTPWVPRGHSHETTFTRDLTDPAAMREHITALARRLAEETEGRPVTRVTVKVRHAPFTTHTRQAKLPAPTLDAATIEQAALTIFDRFRQDRPVRLLGVSVEYTQTGERR</sequence>
<dbReference type="NCBIfam" id="NF002883">
    <property type="entry name" value="PRK03352.1"/>
    <property type="match status" value="1"/>
</dbReference>
<gene>
    <name evidence="4" type="primary">dinB</name>
    <name evidence="6" type="ORF">ACFSKW_02925</name>
</gene>
<proteinExistence type="inferred from homology"/>
<evidence type="ECO:0000256" key="1">
    <source>
        <dbReference type="ARBA" id="ARBA00010945"/>
    </source>
</evidence>
<dbReference type="EC" id="2.7.7.7" evidence="4"/>
<keyword evidence="4 6" id="KW-0808">Transferase</keyword>
<comment type="subcellular location">
    <subcellularLocation>
        <location evidence="4">Cytoplasm</location>
    </subcellularLocation>
</comment>
<reference evidence="7" key="1">
    <citation type="journal article" date="2019" name="Int. J. Syst. Evol. Microbiol.">
        <title>The Global Catalogue of Microorganisms (GCM) 10K type strain sequencing project: providing services to taxonomists for standard genome sequencing and annotation.</title>
        <authorList>
            <consortium name="The Broad Institute Genomics Platform"/>
            <consortium name="The Broad Institute Genome Sequencing Center for Infectious Disease"/>
            <person name="Wu L."/>
            <person name="Ma J."/>
        </authorList>
    </citation>
    <scope>NUCLEOTIDE SEQUENCE [LARGE SCALE GENOMIC DNA]</scope>
    <source>
        <strain evidence="7">ICMP 6774ER</strain>
    </source>
</reference>
<evidence type="ECO:0000256" key="2">
    <source>
        <dbReference type="ARBA" id="ARBA00025589"/>
    </source>
</evidence>
<keyword evidence="4" id="KW-0234">DNA repair</keyword>
<keyword evidence="4" id="KW-0515">Mutator protein</keyword>
<comment type="similarity">
    <text evidence="1 4">Belongs to the DNA polymerase type-Y family.</text>
</comment>
<dbReference type="Gene3D" id="3.40.1170.60">
    <property type="match status" value="1"/>
</dbReference>
<dbReference type="InterPro" id="IPR017961">
    <property type="entry name" value="DNA_pol_Y-fam_little_finger"/>
</dbReference>
<feature type="binding site" evidence="4">
    <location>
        <position position="107"/>
    </location>
    <ligand>
        <name>Mg(2+)</name>
        <dbReference type="ChEBI" id="CHEBI:18420"/>
    </ligand>
</feature>